<dbReference type="SUPFAM" id="SSF48498">
    <property type="entry name" value="Tetracyclin repressor-like, C-terminal domain"/>
    <property type="match status" value="1"/>
</dbReference>
<dbReference type="InterPro" id="IPR036271">
    <property type="entry name" value="Tet_transcr_reg_TetR-rel_C_sf"/>
</dbReference>
<gene>
    <name evidence="6" type="ORF">QQX04_14390</name>
</gene>
<accession>A0ABT8G596</accession>
<reference evidence="6" key="1">
    <citation type="submission" date="2023-06" db="EMBL/GenBank/DDBJ databases">
        <title>SYSU T00b26.</title>
        <authorList>
            <person name="Gao L."/>
            <person name="Fang B.-Z."/>
            <person name="Li W.-J."/>
        </authorList>
    </citation>
    <scope>NUCLEOTIDE SEQUENCE</scope>
    <source>
        <strain evidence="6">SYSU T00b26</strain>
    </source>
</reference>
<dbReference type="Proteomes" id="UP001172738">
    <property type="component" value="Unassembled WGS sequence"/>
</dbReference>
<evidence type="ECO:0000256" key="3">
    <source>
        <dbReference type="ARBA" id="ARBA00023163"/>
    </source>
</evidence>
<dbReference type="RefSeq" id="WP_301130395.1">
    <property type="nucleotide sequence ID" value="NZ_JAUHPV010000012.1"/>
</dbReference>
<evidence type="ECO:0000313" key="6">
    <source>
        <dbReference type="EMBL" id="MDN4474187.1"/>
    </source>
</evidence>
<proteinExistence type="predicted"/>
<dbReference type="EMBL" id="JAUHPV010000012">
    <property type="protein sequence ID" value="MDN4474187.1"/>
    <property type="molecule type" value="Genomic_DNA"/>
</dbReference>
<protein>
    <submittedName>
        <fullName evidence="6">TetR/AcrR family transcriptional regulator</fullName>
    </submittedName>
</protein>
<dbReference type="InterPro" id="IPR009057">
    <property type="entry name" value="Homeodomain-like_sf"/>
</dbReference>
<evidence type="ECO:0000256" key="4">
    <source>
        <dbReference type="PROSITE-ProRule" id="PRU00335"/>
    </source>
</evidence>
<sequence>MTSSETPRKRGPYAKSTQVRAGIIKASASVLEELGYHGMTIAEVARRAGVSHNGLLHHFPDKDALLVAVLQDLDDERRQRLTLTEPDGPLAHPREALLATFNSAALGMGGAMFDLELVLTSEARDPSHPAHAFMEQRLAAIKTFLTRAFAELAEHGELGEGIEPQVAATMSLALLQGLMTQRAYAQNAAELQEAGEQFLRSIGVPAFGDEG</sequence>
<organism evidence="6 7">
    <name type="scientific">Demequina zhanjiangensis</name>
    <dbReference type="NCBI Taxonomy" id="3051659"/>
    <lineage>
        <taxon>Bacteria</taxon>
        <taxon>Bacillati</taxon>
        <taxon>Actinomycetota</taxon>
        <taxon>Actinomycetes</taxon>
        <taxon>Micrococcales</taxon>
        <taxon>Demequinaceae</taxon>
        <taxon>Demequina</taxon>
    </lineage>
</organism>
<keyword evidence="3" id="KW-0804">Transcription</keyword>
<feature type="DNA-binding region" description="H-T-H motif" evidence="4">
    <location>
        <begin position="40"/>
        <end position="59"/>
    </location>
</feature>
<name>A0ABT8G596_9MICO</name>
<dbReference type="Pfam" id="PF00440">
    <property type="entry name" value="TetR_N"/>
    <property type="match status" value="1"/>
</dbReference>
<dbReference type="PROSITE" id="PS50977">
    <property type="entry name" value="HTH_TETR_2"/>
    <property type="match status" value="1"/>
</dbReference>
<keyword evidence="1" id="KW-0805">Transcription regulation</keyword>
<evidence type="ECO:0000313" key="7">
    <source>
        <dbReference type="Proteomes" id="UP001172738"/>
    </source>
</evidence>
<keyword evidence="7" id="KW-1185">Reference proteome</keyword>
<evidence type="ECO:0000259" key="5">
    <source>
        <dbReference type="PROSITE" id="PS50977"/>
    </source>
</evidence>
<dbReference type="PANTHER" id="PTHR47506">
    <property type="entry name" value="TRANSCRIPTIONAL REGULATORY PROTEIN"/>
    <property type="match status" value="1"/>
</dbReference>
<feature type="domain" description="HTH tetR-type" evidence="5">
    <location>
        <begin position="17"/>
        <end position="77"/>
    </location>
</feature>
<comment type="caution">
    <text evidence="6">The sequence shown here is derived from an EMBL/GenBank/DDBJ whole genome shotgun (WGS) entry which is preliminary data.</text>
</comment>
<dbReference type="PRINTS" id="PR00455">
    <property type="entry name" value="HTHTETR"/>
</dbReference>
<dbReference type="InterPro" id="IPR001647">
    <property type="entry name" value="HTH_TetR"/>
</dbReference>
<dbReference type="PANTHER" id="PTHR47506:SF6">
    <property type="entry name" value="HTH-TYPE TRANSCRIPTIONAL REPRESSOR NEMR"/>
    <property type="match status" value="1"/>
</dbReference>
<dbReference type="SUPFAM" id="SSF46689">
    <property type="entry name" value="Homeodomain-like"/>
    <property type="match status" value="1"/>
</dbReference>
<keyword evidence="2 4" id="KW-0238">DNA-binding</keyword>
<dbReference type="Gene3D" id="1.10.357.10">
    <property type="entry name" value="Tetracycline Repressor, domain 2"/>
    <property type="match status" value="1"/>
</dbReference>
<evidence type="ECO:0000256" key="2">
    <source>
        <dbReference type="ARBA" id="ARBA00023125"/>
    </source>
</evidence>
<evidence type="ECO:0000256" key="1">
    <source>
        <dbReference type="ARBA" id="ARBA00023015"/>
    </source>
</evidence>